<dbReference type="HOGENOM" id="CLU_2409653_0_0_0"/>
<proteinExistence type="predicted"/>
<dbReference type="PATRIC" id="fig|1048260.3.peg.762"/>
<evidence type="ECO:0000313" key="2">
    <source>
        <dbReference type="Proteomes" id="UP000006177"/>
    </source>
</evidence>
<name>J9Z9U9_LEPFM</name>
<evidence type="ECO:0000313" key="1">
    <source>
        <dbReference type="EMBL" id="AFS52941.1"/>
    </source>
</evidence>
<dbReference type="KEGG" id="lfi:LFML04_0706"/>
<dbReference type="AlphaFoldDB" id="J9Z9U9"/>
<organism evidence="1 2">
    <name type="scientific">Leptospirillum ferriphilum (strain ML-04)</name>
    <dbReference type="NCBI Taxonomy" id="1048260"/>
    <lineage>
        <taxon>Bacteria</taxon>
        <taxon>Pseudomonadati</taxon>
        <taxon>Nitrospirota</taxon>
        <taxon>Nitrospiria</taxon>
        <taxon>Nitrospirales</taxon>
        <taxon>Nitrospiraceae</taxon>
        <taxon>Leptospirillum</taxon>
    </lineage>
</organism>
<protein>
    <submittedName>
        <fullName evidence="1">Uncharacterized protein</fullName>
    </submittedName>
</protein>
<dbReference type="Proteomes" id="UP000006177">
    <property type="component" value="Chromosome"/>
</dbReference>
<sequence length="92" mass="10099">MGAIFEKAMVLSQLAAAYYDQADILKEIDMDISNALDSLEEESPLDPSHLTTAFQDIAKLPNELAELVLEELVPARQALIEAKEKARRKGAA</sequence>
<reference evidence="1 2" key="1">
    <citation type="journal article" date="2011" name="J. Microbiol.">
        <title>Complete genome of Leptospirillum ferriphilum ML-04 provides insight into its physiology and environmental adaptation.</title>
        <authorList>
            <person name="Mi S."/>
            <person name="Song J."/>
            <person name="Lin J."/>
            <person name="Che Y."/>
            <person name="Zheng H."/>
            <person name="Lin J."/>
        </authorList>
    </citation>
    <scope>NUCLEOTIDE SEQUENCE [LARGE SCALE GENOMIC DNA]</scope>
    <source>
        <strain evidence="1 2">ML-04</strain>
    </source>
</reference>
<accession>J9Z9U9</accession>
<dbReference type="EMBL" id="CP002919">
    <property type="protein sequence ID" value="AFS52941.1"/>
    <property type="molecule type" value="Genomic_DNA"/>
</dbReference>
<dbReference type="RefSeq" id="WP_014960451.1">
    <property type="nucleotide sequence ID" value="NC_018649.1"/>
</dbReference>
<gene>
    <name evidence="1" type="ordered locus">LFML04_0706</name>
</gene>